<keyword evidence="1 5" id="KW-0732">Signal</keyword>
<dbReference type="Pfam" id="PF07648">
    <property type="entry name" value="Kazal_2"/>
    <property type="match status" value="1"/>
</dbReference>
<evidence type="ECO:0000256" key="4">
    <source>
        <dbReference type="SAM" id="MobiDB-lite"/>
    </source>
</evidence>
<feature type="chain" id="PRO_5045229335" description="Kazal-like domain-containing protein" evidence="5">
    <location>
        <begin position="22"/>
        <end position="331"/>
    </location>
</feature>
<name>A0ABY7FDJ4_MYAAR</name>
<dbReference type="Proteomes" id="UP001164746">
    <property type="component" value="Chromosome 11"/>
</dbReference>
<evidence type="ECO:0000256" key="2">
    <source>
        <dbReference type="ARBA" id="ARBA00023157"/>
    </source>
</evidence>
<dbReference type="CDD" id="cd00104">
    <property type="entry name" value="KAZAL_FS"/>
    <property type="match status" value="1"/>
</dbReference>
<dbReference type="InterPro" id="IPR002350">
    <property type="entry name" value="Kazal_dom"/>
</dbReference>
<reference evidence="7" key="1">
    <citation type="submission" date="2022-11" db="EMBL/GenBank/DDBJ databases">
        <title>Centuries of genome instability and evolution in soft-shell clam transmissible cancer (bioRxiv).</title>
        <authorList>
            <person name="Hart S.F.M."/>
            <person name="Yonemitsu M.A."/>
            <person name="Giersch R.M."/>
            <person name="Beal B.F."/>
            <person name="Arriagada G."/>
            <person name="Davis B.W."/>
            <person name="Ostrander E.A."/>
            <person name="Goff S.P."/>
            <person name="Metzger M.J."/>
        </authorList>
    </citation>
    <scope>NUCLEOTIDE SEQUENCE</scope>
    <source>
        <strain evidence="7">MELC-2E11</strain>
        <tissue evidence="7">Siphon/mantle</tissue>
    </source>
</reference>
<protein>
    <recommendedName>
        <fullName evidence="6">Kazal-like domain-containing protein</fullName>
    </recommendedName>
</protein>
<dbReference type="Gene3D" id="3.30.60.30">
    <property type="match status" value="1"/>
</dbReference>
<accession>A0ABY7FDJ4</accession>
<evidence type="ECO:0000256" key="1">
    <source>
        <dbReference type="ARBA" id="ARBA00022729"/>
    </source>
</evidence>
<dbReference type="InterPro" id="IPR036058">
    <property type="entry name" value="Kazal_dom_sf"/>
</dbReference>
<gene>
    <name evidence="7" type="ORF">MAR_000742</name>
</gene>
<feature type="compositionally biased region" description="Basic residues" evidence="4">
    <location>
        <begin position="220"/>
        <end position="266"/>
    </location>
</feature>
<dbReference type="PANTHER" id="PTHR13866">
    <property type="entry name" value="SPARC OSTEONECTIN"/>
    <property type="match status" value="1"/>
</dbReference>
<evidence type="ECO:0000259" key="6">
    <source>
        <dbReference type="PROSITE" id="PS51465"/>
    </source>
</evidence>
<evidence type="ECO:0000313" key="8">
    <source>
        <dbReference type="Proteomes" id="UP001164746"/>
    </source>
</evidence>
<feature type="signal peptide" evidence="5">
    <location>
        <begin position="1"/>
        <end position="21"/>
    </location>
</feature>
<evidence type="ECO:0000256" key="5">
    <source>
        <dbReference type="SAM" id="SignalP"/>
    </source>
</evidence>
<dbReference type="SMART" id="SM00280">
    <property type="entry name" value="KAZAL"/>
    <property type="match status" value="1"/>
</dbReference>
<organism evidence="7 8">
    <name type="scientific">Mya arenaria</name>
    <name type="common">Soft-shell clam</name>
    <dbReference type="NCBI Taxonomy" id="6604"/>
    <lineage>
        <taxon>Eukaryota</taxon>
        <taxon>Metazoa</taxon>
        <taxon>Spiralia</taxon>
        <taxon>Lophotrochozoa</taxon>
        <taxon>Mollusca</taxon>
        <taxon>Bivalvia</taxon>
        <taxon>Autobranchia</taxon>
        <taxon>Heteroconchia</taxon>
        <taxon>Euheterodonta</taxon>
        <taxon>Imparidentia</taxon>
        <taxon>Neoheterodontei</taxon>
        <taxon>Myida</taxon>
        <taxon>Myoidea</taxon>
        <taxon>Myidae</taxon>
        <taxon>Mya</taxon>
    </lineage>
</organism>
<keyword evidence="8" id="KW-1185">Reference proteome</keyword>
<dbReference type="PANTHER" id="PTHR13866:SF14">
    <property type="entry name" value="BM-40"/>
    <property type="match status" value="1"/>
</dbReference>
<keyword evidence="3" id="KW-0325">Glycoprotein</keyword>
<dbReference type="PROSITE" id="PS51465">
    <property type="entry name" value="KAZAL_2"/>
    <property type="match status" value="1"/>
</dbReference>
<evidence type="ECO:0000256" key="3">
    <source>
        <dbReference type="ARBA" id="ARBA00023180"/>
    </source>
</evidence>
<feature type="region of interest" description="Disordered" evidence="4">
    <location>
        <begin position="209"/>
        <end position="273"/>
    </location>
</feature>
<dbReference type="EMBL" id="CP111022">
    <property type="protein sequence ID" value="WAR18904.1"/>
    <property type="molecule type" value="Genomic_DNA"/>
</dbReference>
<evidence type="ECO:0000313" key="7">
    <source>
        <dbReference type="EMBL" id="WAR18904.1"/>
    </source>
</evidence>
<proteinExistence type="predicted"/>
<dbReference type="SUPFAM" id="SSF100895">
    <property type="entry name" value="Kazal-type serine protease inhibitors"/>
    <property type="match status" value="1"/>
</dbReference>
<sequence length="331" mass="38111">MELPLLLLLAVVGYLTNGAAGNYEYDPDYLVPSKCRACDVKSCPQLTFCAGKMVKDHCGCCQRCSSALFQPHVPYRPDPPLAPTASPPTLPTQPGDVCEKRQCPKFKVCAINVQGLPICTCPSEYICRRRRANRNKRGKDEPTVCGTNGVTYESRCHLKIASCSSEKRIKRKHDGPCTAEDIDETKHAVMTETAPDVGEYFPDRDTAIQTTHVNESEKARLRKLKKKQKRKERKERKQRKREKKRRRKNNKDRDSKRKARSRRMKRRNEGFNTFPSNYEYLINRHTRWSTNQENYHFVPFEADYKDYSHIYARALGESRVLSDSSIGISRS</sequence>
<feature type="domain" description="Kazal-like" evidence="6">
    <location>
        <begin position="99"/>
        <end position="179"/>
    </location>
</feature>
<keyword evidence="2" id="KW-1015">Disulfide bond</keyword>